<dbReference type="Pfam" id="PF04950">
    <property type="entry name" value="RIBIOP_C"/>
    <property type="match status" value="1"/>
</dbReference>
<dbReference type="PANTHER" id="PTHR12858:SF2">
    <property type="entry name" value="RIBOSOME BIOGENESIS PROTEIN BMS1 HOMOLOG"/>
    <property type="match status" value="1"/>
</dbReference>
<dbReference type="CDD" id="cd01882">
    <property type="entry name" value="BMS1"/>
    <property type="match status" value="1"/>
</dbReference>
<feature type="compositionally biased region" description="Basic and acidic residues" evidence="5">
    <location>
        <begin position="1235"/>
        <end position="1278"/>
    </location>
</feature>
<keyword evidence="4" id="KW-0175">Coiled coil</keyword>
<dbReference type="EMBL" id="JALJOT010000002">
    <property type="protein sequence ID" value="KAK9917259.1"/>
    <property type="molecule type" value="Genomic_DNA"/>
</dbReference>
<evidence type="ECO:0000256" key="3">
    <source>
        <dbReference type="ARBA" id="ARBA00023242"/>
    </source>
</evidence>
<feature type="region of interest" description="Disordered" evidence="5">
    <location>
        <begin position="1219"/>
        <end position="1278"/>
    </location>
</feature>
<dbReference type="InterPro" id="IPR027417">
    <property type="entry name" value="P-loop_NTPase"/>
</dbReference>
<evidence type="ECO:0000259" key="6">
    <source>
        <dbReference type="PROSITE" id="PS51714"/>
    </source>
</evidence>
<keyword evidence="8" id="KW-1185">Reference proteome</keyword>
<dbReference type="InterPro" id="IPR012948">
    <property type="entry name" value="AARP2CN"/>
</dbReference>
<dbReference type="SMART" id="SM00785">
    <property type="entry name" value="AARP2CN"/>
    <property type="match status" value="1"/>
</dbReference>
<sequence length="1278" mass="138987">MTEEMKRNPKAFLNKSRFKAKLQRARTADKEQKRMHVPVVERAPEEPPPFVVLVQGPPGVGKSLVIRCLIKHFTRQSLSEVKGPITLVSGKARRLTFLECPQDLNGMIDAAKYADLVLLLVDGAFGFEMETFEFLNILQVHGFPKVMGVLTHLDGFKDNKRLKKTKKVLKHRFWAEIYQGAKLFYLSGMRHGKYLQREVHNLARFISVMKFRPLSWRTAHPYLLTDRFEDITPPDRVAEDPKCDREVTVYGYLRGTNLKPGTRAHLAGVGDFQVLDIGVLPDPCPLPSTVKKRGLNEKERLLYAPMADVGGLLYDKDAVYIDIPDWKVSYTGEGAGPGGEGERMVRDLQGTREAVDQKLAASRIRMFGRGGSVAADDGFDYGGDEDGDVSADEDAESESGDESEEAGSSDEGSSGEEEGSDEDELPGASGRHTALPREQVVTVGGRTRRRALSTQDVDVGAGVSGSEDESGGSDYEEAPDLAGGRHVSDIDSDDDADASDEDMEGLGGAAKWKENMLNRASALFSRRGADLQSYIYGTSALTDMAKKNGRRQKGAQSESDDEEGDLFRLRGADEAGADGAAPDLDADDALDASALPLAELNLDRWATDGAAEQLRNRFVTGDWTEGEARDLAGPDADGDDEAYGEVIDMETGEVLGRDGDAATATALKAIQDVESEEREAARLREQKIAQKASFNEEYDTGGGGTGIKDGPSKKADKATAAAAAEEEEGETFYDAAKKEMGERATRTRAALDALDPEQRIAMEGHRPGAYLRLRFTGVPCELVRHWDPAQPLLVGGLAASEEGRGFLQLRLKRHRWFGRLLKTRDPLVFSIGWRRFQSVPVYAIADQNDRHRMLKYSPEHMHCLANIYGALAPPNTGVLAVQSTAANQRGWRVSATGVVLGLEAAPAVVKKLKLVGTPFKIARHTAFVSGMFNSQLEAAKFEGATVRTVSGIRGTIKKALRPGVHGGKDGSFRATFEDKPLLSDIVFLRAWVAVELPRFYNPVTNLLAPPPVVSRAPKPGKAEQAAREEAEAAALAGAGPLPLPPPPPPPLVASTSDNDADFVASATFSGAQPGFIFQAGPLGVGYYREGSSATAGGISATTYGEGADEGVMTGAGGDPPGAPPGWVGMRTVAALRREAGVGAPRERDSLYRPIERPPRRFNPLKVPKSLQAALPFKSKPKVPGARRRQTLEQKRAVVLEPAERRTVALIDQLNALRNEKATKKRAKQARQREKHTKDVAAEEAWRAKYNKEERKKRYVERGAAEKRAAAKKPRTSED</sequence>
<dbReference type="Proteomes" id="UP001491310">
    <property type="component" value="Unassembled WGS sequence"/>
</dbReference>
<dbReference type="Pfam" id="PF08142">
    <property type="entry name" value="AARP2CN"/>
    <property type="match status" value="1"/>
</dbReference>
<dbReference type="InterPro" id="IPR030387">
    <property type="entry name" value="G_Bms1/Tsr1_dom"/>
</dbReference>
<dbReference type="Gene3D" id="3.40.50.300">
    <property type="entry name" value="P-loop containing nucleotide triphosphate hydrolases"/>
    <property type="match status" value="1"/>
</dbReference>
<dbReference type="InterPro" id="IPR037875">
    <property type="entry name" value="Bms1_N"/>
</dbReference>
<dbReference type="PANTHER" id="PTHR12858">
    <property type="entry name" value="RIBOSOME BIOGENESIS PROTEIN"/>
    <property type="match status" value="1"/>
</dbReference>
<dbReference type="InterPro" id="IPR007034">
    <property type="entry name" value="BMS1_TSR1_C"/>
</dbReference>
<feature type="compositionally biased region" description="Basic and acidic residues" evidence="5">
    <location>
        <begin position="1020"/>
        <end position="1030"/>
    </location>
</feature>
<feature type="region of interest" description="Disordered" evidence="5">
    <location>
        <begin position="545"/>
        <end position="586"/>
    </location>
</feature>
<dbReference type="SMART" id="SM01362">
    <property type="entry name" value="DUF663"/>
    <property type="match status" value="1"/>
</dbReference>
<feature type="region of interest" description="Disordered" evidence="5">
    <location>
        <begin position="693"/>
        <end position="729"/>
    </location>
</feature>
<keyword evidence="3" id="KW-0539">Nucleus</keyword>
<evidence type="ECO:0000256" key="2">
    <source>
        <dbReference type="ARBA" id="ARBA00022517"/>
    </source>
</evidence>
<feature type="compositionally biased region" description="Acidic residues" evidence="5">
    <location>
        <begin position="466"/>
        <end position="479"/>
    </location>
</feature>
<comment type="caution">
    <text evidence="7">The sequence shown here is derived from an EMBL/GenBank/DDBJ whole genome shotgun (WGS) entry which is preliminary data.</text>
</comment>
<evidence type="ECO:0000256" key="5">
    <source>
        <dbReference type="SAM" id="MobiDB-lite"/>
    </source>
</evidence>
<proteinExistence type="predicted"/>
<feature type="domain" description="Bms1-type G" evidence="6">
    <location>
        <begin position="47"/>
        <end position="212"/>
    </location>
</feature>
<comment type="subcellular location">
    <subcellularLocation>
        <location evidence="1">Nucleus</location>
        <location evidence="1">Nucleolus</location>
    </subcellularLocation>
</comment>
<feature type="coiled-coil region" evidence="4">
    <location>
        <begin position="666"/>
        <end position="693"/>
    </location>
</feature>
<evidence type="ECO:0000313" key="8">
    <source>
        <dbReference type="Proteomes" id="UP001491310"/>
    </source>
</evidence>
<evidence type="ECO:0000256" key="4">
    <source>
        <dbReference type="SAM" id="Coils"/>
    </source>
</evidence>
<organism evidence="7 8">
    <name type="scientific">Coccomyxa subellipsoidea</name>
    <dbReference type="NCBI Taxonomy" id="248742"/>
    <lineage>
        <taxon>Eukaryota</taxon>
        <taxon>Viridiplantae</taxon>
        <taxon>Chlorophyta</taxon>
        <taxon>core chlorophytes</taxon>
        <taxon>Trebouxiophyceae</taxon>
        <taxon>Trebouxiophyceae incertae sedis</taxon>
        <taxon>Coccomyxaceae</taxon>
        <taxon>Coccomyxa</taxon>
    </lineage>
</organism>
<name>A0ABR2YZ98_9CHLO</name>
<protein>
    <recommendedName>
        <fullName evidence="6">Bms1-type G domain-containing protein</fullName>
    </recommendedName>
</protein>
<dbReference type="SUPFAM" id="SSF52540">
    <property type="entry name" value="P-loop containing nucleoside triphosphate hydrolases"/>
    <property type="match status" value="1"/>
</dbReference>
<feature type="region of interest" description="Disordered" evidence="5">
    <location>
        <begin position="1011"/>
        <end position="1032"/>
    </location>
</feature>
<dbReference type="PROSITE" id="PS51714">
    <property type="entry name" value="G_BMS1"/>
    <property type="match status" value="1"/>
</dbReference>
<evidence type="ECO:0000313" key="7">
    <source>
        <dbReference type="EMBL" id="KAK9917259.1"/>
    </source>
</evidence>
<feature type="compositionally biased region" description="Basic residues" evidence="5">
    <location>
        <begin position="1222"/>
        <end position="1234"/>
    </location>
</feature>
<evidence type="ECO:0000256" key="1">
    <source>
        <dbReference type="ARBA" id="ARBA00004604"/>
    </source>
</evidence>
<feature type="region of interest" description="Disordered" evidence="5">
    <location>
        <begin position="374"/>
        <end position="509"/>
    </location>
</feature>
<dbReference type="InterPro" id="IPR039761">
    <property type="entry name" value="Bms1/Tsr1"/>
</dbReference>
<accession>A0ABR2YZ98</accession>
<feature type="compositionally biased region" description="Acidic residues" evidence="5">
    <location>
        <begin position="377"/>
        <end position="425"/>
    </location>
</feature>
<keyword evidence="2" id="KW-0690">Ribosome biogenesis</keyword>
<feature type="compositionally biased region" description="Acidic residues" evidence="5">
    <location>
        <begin position="490"/>
        <end position="504"/>
    </location>
</feature>
<gene>
    <name evidence="7" type="ORF">WJX75_002454</name>
</gene>
<reference evidence="7 8" key="1">
    <citation type="journal article" date="2024" name="Nat. Commun.">
        <title>Phylogenomics reveals the evolutionary origins of lichenization in chlorophyte algae.</title>
        <authorList>
            <person name="Puginier C."/>
            <person name="Libourel C."/>
            <person name="Otte J."/>
            <person name="Skaloud P."/>
            <person name="Haon M."/>
            <person name="Grisel S."/>
            <person name="Petersen M."/>
            <person name="Berrin J.G."/>
            <person name="Delaux P.M."/>
            <person name="Dal Grande F."/>
            <person name="Keller J."/>
        </authorList>
    </citation>
    <scope>NUCLEOTIDE SEQUENCE [LARGE SCALE GENOMIC DNA]</scope>
    <source>
        <strain evidence="7 8">SAG 216-7</strain>
    </source>
</reference>